<feature type="transmembrane region" description="Helical" evidence="1">
    <location>
        <begin position="284"/>
        <end position="301"/>
    </location>
</feature>
<dbReference type="RefSeq" id="WP_119883884.1">
    <property type="nucleotide sequence ID" value="NZ_CP032418.1"/>
</dbReference>
<keyword evidence="3" id="KW-1185">Reference proteome</keyword>
<dbReference type="InterPro" id="IPR010288">
    <property type="entry name" value="EcsB_ABC"/>
</dbReference>
<dbReference type="Proteomes" id="UP000265725">
    <property type="component" value="Chromosome"/>
</dbReference>
<evidence type="ECO:0000256" key="1">
    <source>
        <dbReference type="SAM" id="Phobius"/>
    </source>
</evidence>
<organism evidence="2 3">
    <name type="scientific">Paenisporosarcina cavernae</name>
    <dbReference type="NCBI Taxonomy" id="2320858"/>
    <lineage>
        <taxon>Bacteria</taxon>
        <taxon>Bacillati</taxon>
        <taxon>Bacillota</taxon>
        <taxon>Bacilli</taxon>
        <taxon>Bacillales</taxon>
        <taxon>Caryophanaceae</taxon>
        <taxon>Paenisporosarcina</taxon>
    </lineage>
</organism>
<protein>
    <submittedName>
        <fullName evidence="2">ABC transporter permease</fullName>
    </submittedName>
</protein>
<feature type="transmembrane region" description="Helical" evidence="1">
    <location>
        <begin position="61"/>
        <end position="81"/>
    </location>
</feature>
<dbReference type="AlphaFoldDB" id="A0A385YW91"/>
<evidence type="ECO:0000313" key="3">
    <source>
        <dbReference type="Proteomes" id="UP000265725"/>
    </source>
</evidence>
<accession>A0A385YW91</accession>
<keyword evidence="1" id="KW-0472">Membrane</keyword>
<gene>
    <name evidence="2" type="ORF">D3873_09895</name>
</gene>
<dbReference type="PIRSF" id="PIRSF037259">
    <property type="entry name" value="EcsB_ABC"/>
    <property type="match status" value="1"/>
</dbReference>
<name>A0A385YW91_9BACL</name>
<sequence length="399" mass="45917">MKSLLDFWNKRFQSYIEELQKYVQYIFTGHLAFALVFAIGAGGYQYSEWLKRAPADFPGEVLVSVLLSVTLLLSKPVTLFKEADKVFFLPLETQLHAYMKKATTWTFFSQVWIPLLILIVSIPLLTKVEGVSATTLLVTAVLVLAMKHFSVQHEMSLLWHFNGQGAWIDRLVRFLLQGVIFFFLFKESWLFVGISLLVFVVFHLVLQRKKENVAFPFETFIEMENRRMMRFYRFANNFTDVPHITPSIRRRKYADGLFSVIPYKQKNAETYLLARKFIRSSDTFYLWVRLTLILAVIIALVDISFVQYALTAVFAFATVLQLKAALSQQSEFKLDALFPAVSEETRRQAAANVVSTAQFVQLIVLIVTAILTKVPILHVGILAFLHVVVSQSVVRYKKR</sequence>
<keyword evidence="1" id="KW-1133">Transmembrane helix</keyword>
<feature type="transmembrane region" description="Helical" evidence="1">
    <location>
        <begin position="189"/>
        <end position="206"/>
    </location>
</feature>
<feature type="transmembrane region" description="Helical" evidence="1">
    <location>
        <begin position="21"/>
        <end position="41"/>
    </location>
</feature>
<reference evidence="3" key="1">
    <citation type="submission" date="2018-09" db="EMBL/GenBank/DDBJ databases">
        <authorList>
            <person name="Zhu H."/>
        </authorList>
    </citation>
    <scope>NUCLEOTIDE SEQUENCE [LARGE SCALE GENOMIC DNA]</scope>
    <source>
        <strain evidence="3">K2R23-3</strain>
    </source>
</reference>
<dbReference type="GO" id="GO:0016020">
    <property type="term" value="C:membrane"/>
    <property type="evidence" value="ECO:0007669"/>
    <property type="project" value="InterPro"/>
</dbReference>
<dbReference type="OrthoDB" id="2447941at2"/>
<keyword evidence="1" id="KW-0812">Transmembrane</keyword>
<proteinExistence type="predicted"/>
<dbReference type="EMBL" id="CP032418">
    <property type="protein sequence ID" value="AYC30167.1"/>
    <property type="molecule type" value="Genomic_DNA"/>
</dbReference>
<feature type="transmembrane region" description="Helical" evidence="1">
    <location>
        <begin position="102"/>
        <end position="124"/>
    </location>
</feature>
<dbReference type="Pfam" id="PF05975">
    <property type="entry name" value="EcsB"/>
    <property type="match status" value="1"/>
</dbReference>
<dbReference type="KEGG" id="paek:D3873_09895"/>
<feature type="transmembrane region" description="Helical" evidence="1">
    <location>
        <begin position="130"/>
        <end position="146"/>
    </location>
</feature>
<evidence type="ECO:0000313" key="2">
    <source>
        <dbReference type="EMBL" id="AYC30167.1"/>
    </source>
</evidence>